<feature type="region of interest" description="Disordered" evidence="1">
    <location>
        <begin position="16"/>
        <end position="45"/>
    </location>
</feature>
<sequence length="310" mass="34673">MPCQFGSSIRTFATDATSSKNPSIIQNLIQQNKNTEEEDGTTIEKEKERTNCPLCKKYSRGPCGTYFKDWLKCTDENPGKNPDNPSEDLHLTKCADLAKALADCLNLHDEYYKNDDTAATTTTSNNDEKESMEEGEEEEGLKQAWNEFIQTLEQAPSASSSDRKQIPFPSSIKPNMQLRVESSMGMAMFHSEYDPAATTTTASFFSSSFKQKSTPNKKKTLLLAYIKDQNGNILGAGSKEDLYALSKENNNDGDLILRFSIVKDESISITACALYEAIDDDDDEGERDNREEGDCEPIYVYTQLLPPKHL</sequence>
<dbReference type="AlphaFoldDB" id="A0A7S4S5B1"/>
<feature type="compositionally biased region" description="Polar residues" evidence="1">
    <location>
        <begin position="16"/>
        <end position="33"/>
    </location>
</feature>
<dbReference type="PANTHER" id="PTHR34357">
    <property type="entry name" value="F7A19.14 PROTEIN-RELATED"/>
    <property type="match status" value="1"/>
</dbReference>
<evidence type="ECO:0000256" key="1">
    <source>
        <dbReference type="SAM" id="MobiDB-lite"/>
    </source>
</evidence>
<evidence type="ECO:0000259" key="2">
    <source>
        <dbReference type="SMART" id="SM01227"/>
    </source>
</evidence>
<protein>
    <recommendedName>
        <fullName evidence="2">GCK domain-containing protein</fullName>
    </recommendedName>
</protein>
<dbReference type="SMART" id="SM01227">
    <property type="entry name" value="GCK"/>
    <property type="match status" value="1"/>
</dbReference>
<feature type="compositionally biased region" description="Acidic residues" evidence="1">
    <location>
        <begin position="130"/>
        <end position="139"/>
    </location>
</feature>
<dbReference type="InterPro" id="IPR012891">
    <property type="entry name" value="GCK_dom"/>
</dbReference>
<dbReference type="EMBL" id="HBNS01037811">
    <property type="protein sequence ID" value="CAE4634981.1"/>
    <property type="molecule type" value="Transcribed_RNA"/>
</dbReference>
<name>A0A7S4S5B1_9STRA</name>
<feature type="domain" description="GCK" evidence="2">
    <location>
        <begin position="50"/>
        <end position="139"/>
    </location>
</feature>
<gene>
    <name evidence="3" type="ORF">DBRI00130_LOCUS29521</name>
</gene>
<accession>A0A7S4S5B1</accession>
<reference evidence="3" key="1">
    <citation type="submission" date="2021-01" db="EMBL/GenBank/DDBJ databases">
        <authorList>
            <person name="Corre E."/>
            <person name="Pelletier E."/>
            <person name="Niang G."/>
            <person name="Scheremetjew M."/>
            <person name="Finn R."/>
            <person name="Kale V."/>
            <person name="Holt S."/>
            <person name="Cochrane G."/>
            <person name="Meng A."/>
            <person name="Brown T."/>
            <person name="Cohen L."/>
        </authorList>
    </citation>
    <scope>NUCLEOTIDE SEQUENCE</scope>
    <source>
        <strain evidence="3">GSO104</strain>
    </source>
</reference>
<dbReference type="Gene3D" id="1.10.287.2900">
    <property type="match status" value="1"/>
</dbReference>
<dbReference type="Pfam" id="PF07802">
    <property type="entry name" value="GCK"/>
    <property type="match status" value="1"/>
</dbReference>
<dbReference type="PROSITE" id="PS51808">
    <property type="entry name" value="CHCH"/>
    <property type="match status" value="1"/>
</dbReference>
<organism evidence="3">
    <name type="scientific">Ditylum brightwellii</name>
    <dbReference type="NCBI Taxonomy" id="49249"/>
    <lineage>
        <taxon>Eukaryota</taxon>
        <taxon>Sar</taxon>
        <taxon>Stramenopiles</taxon>
        <taxon>Ochrophyta</taxon>
        <taxon>Bacillariophyta</taxon>
        <taxon>Mediophyceae</taxon>
        <taxon>Lithodesmiophycidae</taxon>
        <taxon>Lithodesmiales</taxon>
        <taxon>Lithodesmiaceae</taxon>
        <taxon>Ditylum</taxon>
    </lineage>
</organism>
<evidence type="ECO:0000313" key="3">
    <source>
        <dbReference type="EMBL" id="CAE4634981.1"/>
    </source>
</evidence>
<dbReference type="PANTHER" id="PTHR34357:SF2">
    <property type="entry name" value="F26F24.3-RELATED"/>
    <property type="match status" value="1"/>
</dbReference>
<feature type="region of interest" description="Disordered" evidence="1">
    <location>
        <begin position="117"/>
        <end position="140"/>
    </location>
</feature>
<proteinExistence type="predicted"/>